<dbReference type="PANTHER" id="PTHR34512">
    <property type="entry name" value="CELL SURFACE PROTEIN"/>
    <property type="match status" value="1"/>
</dbReference>
<dbReference type="EMBL" id="CP036264">
    <property type="protein sequence ID" value="QEG00550.1"/>
    <property type="molecule type" value="Genomic_DNA"/>
</dbReference>
<dbReference type="RefSeq" id="WP_147869772.1">
    <property type="nucleotide sequence ID" value="NZ_CP036264.1"/>
</dbReference>
<feature type="domain" description="Pyrrolo-quinoline quinone repeat" evidence="1">
    <location>
        <begin position="196"/>
        <end position="265"/>
    </location>
</feature>
<organism evidence="2 3">
    <name type="scientific">Stieleria maiorica</name>
    <dbReference type="NCBI Taxonomy" id="2795974"/>
    <lineage>
        <taxon>Bacteria</taxon>
        <taxon>Pseudomonadati</taxon>
        <taxon>Planctomycetota</taxon>
        <taxon>Planctomycetia</taxon>
        <taxon>Pirellulales</taxon>
        <taxon>Pirellulaceae</taxon>
        <taxon>Stieleria</taxon>
    </lineage>
</organism>
<dbReference type="InterPro" id="IPR015943">
    <property type="entry name" value="WD40/YVTN_repeat-like_dom_sf"/>
</dbReference>
<accession>A0A5B9MJC7</accession>
<gene>
    <name evidence="2" type="ORF">Mal15_46200</name>
</gene>
<proteinExistence type="predicted"/>
<dbReference type="InterPro" id="IPR018391">
    <property type="entry name" value="PQQ_b-propeller_rpt"/>
</dbReference>
<reference evidence="2 3" key="1">
    <citation type="submission" date="2019-02" db="EMBL/GenBank/DDBJ databases">
        <title>Planctomycetal bacteria perform biofilm scaping via a novel small molecule.</title>
        <authorList>
            <person name="Jeske O."/>
            <person name="Boedeker C."/>
            <person name="Wiegand S."/>
            <person name="Breitling P."/>
            <person name="Kallscheuer N."/>
            <person name="Jogler M."/>
            <person name="Rohde M."/>
            <person name="Petersen J."/>
            <person name="Medema M.H."/>
            <person name="Surup F."/>
            <person name="Jogler C."/>
        </authorList>
    </citation>
    <scope>NUCLEOTIDE SEQUENCE [LARGE SCALE GENOMIC DNA]</scope>
    <source>
        <strain evidence="2 3">Mal15</strain>
    </source>
</reference>
<dbReference type="AlphaFoldDB" id="A0A5B9MJC7"/>
<keyword evidence="3" id="KW-1185">Reference proteome</keyword>
<evidence type="ECO:0000313" key="3">
    <source>
        <dbReference type="Proteomes" id="UP000321353"/>
    </source>
</evidence>
<evidence type="ECO:0000313" key="2">
    <source>
        <dbReference type="EMBL" id="QEG00550.1"/>
    </source>
</evidence>
<dbReference type="PANTHER" id="PTHR34512:SF30">
    <property type="entry name" value="OUTER MEMBRANE PROTEIN ASSEMBLY FACTOR BAMB"/>
    <property type="match status" value="1"/>
</dbReference>
<dbReference type="KEGG" id="smam:Mal15_46200"/>
<dbReference type="Pfam" id="PF13360">
    <property type="entry name" value="PQQ_2"/>
    <property type="match status" value="3"/>
</dbReference>
<dbReference type="SUPFAM" id="SSF50998">
    <property type="entry name" value="Quinoprotein alcohol dehydrogenase-like"/>
    <property type="match status" value="1"/>
</dbReference>
<evidence type="ECO:0000259" key="1">
    <source>
        <dbReference type="Pfam" id="PF13360"/>
    </source>
</evidence>
<name>A0A5B9MJC7_9BACT</name>
<sequence length="419" mass="45664">MRLLFGALVVVAGLSSTSDSLRGEDWTRFRGPNGQGKSAERGLPLQWSEESNVAWKTTIPGQGWSSPIVSGDHIFVTTATENGASCRVIGIDRTSGDILWNTEVHRQVPGPKRAQNSYATPTPVYDGSRVYAAFYDGTIVAVDFDGKLVWKNEDVDFHSLHGLGASPILAGGLIIMPFDGSSRSDQRVGWKEPWDQAVLLAVDKETGDTKWRGERGLSRVGHVTAIVIEEGRTVVSAGGDRVQAHDVETGQRIWSIYSQGEGVTPSPVLGEGLIFTSSGFEEPTIRAIRPGGHGDVTESHIVWEQKRGVPALPSPLYVEPFLYTITRDNILHCIEAKTGEVVWLERLKGNYSASPLLADGRIYITSEDGLTTVLEPGTRYKVIAQNRLDGKTMASIAVSRGNFFIRTGDSVYCIGNRPR</sequence>
<protein>
    <submittedName>
        <fullName evidence="2">Outer membrane biogenesis protein BamB</fullName>
    </submittedName>
</protein>
<dbReference type="InterPro" id="IPR011047">
    <property type="entry name" value="Quinoprotein_ADH-like_sf"/>
</dbReference>
<feature type="domain" description="Pyrrolo-quinoline quinone repeat" evidence="1">
    <location>
        <begin position="52"/>
        <end position="152"/>
    </location>
</feature>
<dbReference type="Gene3D" id="2.130.10.10">
    <property type="entry name" value="YVTN repeat-like/Quinoprotein amine dehydrogenase"/>
    <property type="match status" value="2"/>
</dbReference>
<feature type="domain" description="Pyrrolo-quinoline quinone repeat" evidence="1">
    <location>
        <begin position="301"/>
        <end position="375"/>
    </location>
</feature>
<dbReference type="Proteomes" id="UP000321353">
    <property type="component" value="Chromosome"/>
</dbReference>
<dbReference type="InterPro" id="IPR002372">
    <property type="entry name" value="PQQ_rpt_dom"/>
</dbReference>
<dbReference type="SMART" id="SM00564">
    <property type="entry name" value="PQQ"/>
    <property type="match status" value="6"/>
</dbReference>